<feature type="compositionally biased region" description="Basic and acidic residues" evidence="1">
    <location>
        <begin position="84"/>
        <end position="97"/>
    </location>
</feature>
<evidence type="ECO:0000256" key="1">
    <source>
        <dbReference type="SAM" id="MobiDB-lite"/>
    </source>
</evidence>
<dbReference type="Proteomes" id="UP001148018">
    <property type="component" value="Unassembled WGS sequence"/>
</dbReference>
<evidence type="ECO:0000313" key="3">
    <source>
        <dbReference type="Proteomes" id="UP001148018"/>
    </source>
</evidence>
<proteinExistence type="predicted"/>
<accession>A0A9Q0I9B2</accession>
<keyword evidence="3" id="KW-1185">Reference proteome</keyword>
<name>A0A9Q0I9B2_9TELE</name>
<reference evidence="2" key="1">
    <citation type="submission" date="2022-07" db="EMBL/GenBank/DDBJ databases">
        <title>Chromosome-level genome of Muraenolepis orangiensis.</title>
        <authorList>
            <person name="Kim J."/>
        </authorList>
    </citation>
    <scope>NUCLEOTIDE SEQUENCE</scope>
    <source>
        <strain evidence="2">KU_S4_2022</strain>
        <tissue evidence="2">Muscle</tissue>
    </source>
</reference>
<dbReference type="AlphaFoldDB" id="A0A9Q0I9B2"/>
<evidence type="ECO:0000313" key="2">
    <source>
        <dbReference type="EMBL" id="KAJ3590484.1"/>
    </source>
</evidence>
<sequence>MCEVHGADVSAHGADVSAHGANVARTCDGHGADLKSRIAGPLSLKMAYLAGVTPPRGCVPVYLLETREQAVLAGCQACIRGERGGRHHAGRTDERRQRASATEPANGVC</sequence>
<feature type="region of interest" description="Disordered" evidence="1">
    <location>
        <begin position="84"/>
        <end position="109"/>
    </location>
</feature>
<protein>
    <submittedName>
        <fullName evidence="2">Uncharacterized protein</fullName>
    </submittedName>
</protein>
<dbReference type="EMBL" id="JANIIK010000114">
    <property type="protein sequence ID" value="KAJ3590484.1"/>
    <property type="molecule type" value="Genomic_DNA"/>
</dbReference>
<gene>
    <name evidence="2" type="ORF">NHX12_008435</name>
</gene>
<organism evidence="2 3">
    <name type="scientific">Muraenolepis orangiensis</name>
    <name type="common">Patagonian moray cod</name>
    <dbReference type="NCBI Taxonomy" id="630683"/>
    <lineage>
        <taxon>Eukaryota</taxon>
        <taxon>Metazoa</taxon>
        <taxon>Chordata</taxon>
        <taxon>Craniata</taxon>
        <taxon>Vertebrata</taxon>
        <taxon>Euteleostomi</taxon>
        <taxon>Actinopterygii</taxon>
        <taxon>Neopterygii</taxon>
        <taxon>Teleostei</taxon>
        <taxon>Neoteleostei</taxon>
        <taxon>Acanthomorphata</taxon>
        <taxon>Zeiogadaria</taxon>
        <taxon>Gadariae</taxon>
        <taxon>Gadiformes</taxon>
        <taxon>Muraenolepidoidei</taxon>
        <taxon>Muraenolepididae</taxon>
        <taxon>Muraenolepis</taxon>
    </lineage>
</organism>
<comment type="caution">
    <text evidence="2">The sequence shown here is derived from an EMBL/GenBank/DDBJ whole genome shotgun (WGS) entry which is preliminary data.</text>
</comment>